<evidence type="ECO:0000313" key="2">
    <source>
        <dbReference type="EMBL" id="CAB4008640.1"/>
    </source>
</evidence>
<dbReference type="AlphaFoldDB" id="A0A6S7HYS5"/>
<reference evidence="2" key="1">
    <citation type="submission" date="2020-04" db="EMBL/GenBank/DDBJ databases">
        <authorList>
            <person name="Alioto T."/>
            <person name="Alioto T."/>
            <person name="Gomez Garrido J."/>
        </authorList>
    </citation>
    <scope>NUCLEOTIDE SEQUENCE</scope>
    <source>
        <strain evidence="2">A484AB</strain>
    </source>
</reference>
<accession>A0A6S7HYS5</accession>
<feature type="domain" description="C17orf113 probable zinc finger" evidence="1">
    <location>
        <begin position="46"/>
        <end position="81"/>
    </location>
</feature>
<evidence type="ECO:0000313" key="3">
    <source>
        <dbReference type="Proteomes" id="UP001152795"/>
    </source>
</evidence>
<sequence length="208" mass="23111">MNIDVGSGSENSLENWEKTNKYLRLDAATRKILTCDVWVKWKAKLPGTNAFITGSTNLKSSAVTGHVKSKFHKQALRLEEQEPAATENKNVRVQLPPVPPDAPIAQTISNMGTLTPEERSAMQNLFDIACMIAYKGRLYSDFVDHVEIEKLNGMQFMSGDPDDFKASLAFLSLKSVESQDAQGITGAIIDAFKECGCCRFGFKFRRIN</sequence>
<name>A0A6S7HYS5_PARCT</name>
<keyword evidence="3" id="KW-1185">Reference proteome</keyword>
<dbReference type="PANTHER" id="PTHR46880:SF5">
    <property type="entry name" value="DUF4371 DOMAIN-CONTAINING PROTEIN"/>
    <property type="match status" value="1"/>
</dbReference>
<protein>
    <recommendedName>
        <fullName evidence="1">C17orf113 probable zinc finger domain-containing protein</fullName>
    </recommendedName>
</protein>
<organism evidence="2 3">
    <name type="scientific">Paramuricea clavata</name>
    <name type="common">Red gorgonian</name>
    <name type="synonym">Violescent sea-whip</name>
    <dbReference type="NCBI Taxonomy" id="317549"/>
    <lineage>
        <taxon>Eukaryota</taxon>
        <taxon>Metazoa</taxon>
        <taxon>Cnidaria</taxon>
        <taxon>Anthozoa</taxon>
        <taxon>Octocorallia</taxon>
        <taxon>Malacalcyonacea</taxon>
        <taxon>Plexauridae</taxon>
        <taxon>Paramuricea</taxon>
    </lineage>
</organism>
<dbReference type="PANTHER" id="PTHR46880">
    <property type="entry name" value="RAS-ASSOCIATING DOMAIN-CONTAINING PROTEIN"/>
    <property type="match status" value="1"/>
</dbReference>
<proteinExistence type="predicted"/>
<dbReference type="Pfam" id="PF25431">
    <property type="entry name" value="zf-C17orf113"/>
    <property type="match status" value="1"/>
</dbReference>
<dbReference type="Proteomes" id="UP001152795">
    <property type="component" value="Unassembled WGS sequence"/>
</dbReference>
<evidence type="ECO:0000259" key="1">
    <source>
        <dbReference type="Pfam" id="PF25431"/>
    </source>
</evidence>
<comment type="caution">
    <text evidence="2">The sequence shown here is derived from an EMBL/GenBank/DDBJ whole genome shotgun (WGS) entry which is preliminary data.</text>
</comment>
<dbReference type="InterPro" id="IPR057456">
    <property type="entry name" value="Znf_C17orf113"/>
</dbReference>
<dbReference type="EMBL" id="CACRXK020006186">
    <property type="protein sequence ID" value="CAB4008640.1"/>
    <property type="molecule type" value="Genomic_DNA"/>
</dbReference>
<gene>
    <name evidence="2" type="ORF">PACLA_8A073406</name>
</gene>